<sequence length="363" mass="41130">MKIKIYLWVFIFSILQAVSCKKEAQPASPQLTVPQIHTLENGLLNFAINGELTGANIDTLSNTITVIVPDSANRHKLIMSYTLASQVTATINSTIAGDNEVYDFTQPVVFTVTSTDKHKSTSFQLIIQTEMEYFGFPGTIAMGKSLNKGYNFYLDQFDGSRFQYINCGPAVTTMAIKWADSIFSKTPVDARNIYEPKGGWWFTSDVQSYLKLNNINYAVDTLQNIDSLVKTNIDKNKLLIICLDMFYIPFNITDYQHISKFYPTTASGWGHFLLAKGYKQTGSNFYIETYDPYSQGEHYPGFDHIQLKGQDRYYLDKDITMATNNWWPYVITVAQKGHEIEDSNDLRENSISRKKTVPVAGGQ</sequence>
<gene>
    <name evidence="1" type="ORF">MgSA37_02071</name>
</gene>
<dbReference type="Gene3D" id="2.60.40.2340">
    <property type="match status" value="1"/>
</dbReference>
<proteinExistence type="predicted"/>
<dbReference type="KEGG" id="mgot:MgSA37_02071"/>
<name>A0A0X8X1F9_9SPHI</name>
<keyword evidence="2" id="KW-1185">Reference proteome</keyword>
<evidence type="ECO:0000313" key="2">
    <source>
        <dbReference type="Proteomes" id="UP000218263"/>
    </source>
</evidence>
<organism evidence="1 2">
    <name type="scientific">Mucilaginibacter gotjawali</name>
    <dbReference type="NCBI Taxonomy" id="1550579"/>
    <lineage>
        <taxon>Bacteria</taxon>
        <taxon>Pseudomonadati</taxon>
        <taxon>Bacteroidota</taxon>
        <taxon>Sphingobacteriia</taxon>
        <taxon>Sphingobacteriales</taxon>
        <taxon>Sphingobacteriaceae</taxon>
        <taxon>Mucilaginibacter</taxon>
    </lineage>
</organism>
<protein>
    <submittedName>
        <fullName evidence="1">Uncharacterized protein</fullName>
    </submittedName>
</protein>
<dbReference type="Proteomes" id="UP000218263">
    <property type="component" value="Chromosome"/>
</dbReference>
<reference evidence="1 2" key="1">
    <citation type="submission" date="2015-12" db="EMBL/GenBank/DDBJ databases">
        <title>Genome sequence of Mucilaginibacter gotjawali.</title>
        <authorList>
            <person name="Lee J.S."/>
            <person name="Lee K.C."/>
            <person name="Kim K.K."/>
            <person name="Lee B.W."/>
        </authorList>
    </citation>
    <scope>NUCLEOTIDE SEQUENCE [LARGE SCALE GENOMIC DNA]</scope>
    <source>
        <strain evidence="1 2">SA3-7</strain>
    </source>
</reference>
<evidence type="ECO:0000313" key="1">
    <source>
        <dbReference type="EMBL" id="BAU53900.1"/>
    </source>
</evidence>
<dbReference type="RefSeq" id="WP_096351637.1">
    <property type="nucleotide sequence ID" value="NZ_AP017313.1"/>
</dbReference>
<dbReference type="EMBL" id="AP017313">
    <property type="protein sequence ID" value="BAU53900.1"/>
    <property type="molecule type" value="Genomic_DNA"/>
</dbReference>
<dbReference type="AlphaFoldDB" id="A0A0X8X1F9"/>
<dbReference type="OrthoDB" id="791575at2"/>
<accession>A0A0X8X1F9</accession>